<reference evidence="2 3" key="1">
    <citation type="submission" date="2020-02" db="EMBL/GenBank/DDBJ databases">
        <authorList>
            <person name="Ma Q."/>
            <person name="Huang Y."/>
            <person name="Song X."/>
            <person name="Pei D."/>
        </authorList>
    </citation>
    <scope>NUCLEOTIDE SEQUENCE [LARGE SCALE GENOMIC DNA]</scope>
    <source>
        <strain evidence="2">Sxm20200214</strain>
        <tissue evidence="2">Leaf</tissue>
    </source>
</reference>
<accession>A0A8X7R8K6</accession>
<dbReference type="AlphaFoldDB" id="A0A8X7R8K6"/>
<comment type="caution">
    <text evidence="2">The sequence shown here is derived from an EMBL/GenBank/DDBJ whole genome shotgun (WGS) entry which is preliminary data.</text>
</comment>
<evidence type="ECO:0000313" key="3">
    <source>
        <dbReference type="Proteomes" id="UP000886595"/>
    </source>
</evidence>
<evidence type="ECO:0000256" key="1">
    <source>
        <dbReference type="SAM" id="MobiDB-lite"/>
    </source>
</evidence>
<proteinExistence type="predicted"/>
<protein>
    <submittedName>
        <fullName evidence="2">Uncharacterized protein</fullName>
    </submittedName>
</protein>
<feature type="compositionally biased region" description="Low complexity" evidence="1">
    <location>
        <begin position="50"/>
        <end position="59"/>
    </location>
</feature>
<name>A0A8X7R8K6_BRACI</name>
<gene>
    <name evidence="2" type="ORF">Bca52824_054508</name>
</gene>
<organism evidence="2 3">
    <name type="scientific">Brassica carinata</name>
    <name type="common">Ethiopian mustard</name>
    <name type="synonym">Abyssinian cabbage</name>
    <dbReference type="NCBI Taxonomy" id="52824"/>
    <lineage>
        <taxon>Eukaryota</taxon>
        <taxon>Viridiplantae</taxon>
        <taxon>Streptophyta</taxon>
        <taxon>Embryophyta</taxon>
        <taxon>Tracheophyta</taxon>
        <taxon>Spermatophyta</taxon>
        <taxon>Magnoliopsida</taxon>
        <taxon>eudicotyledons</taxon>
        <taxon>Gunneridae</taxon>
        <taxon>Pentapetalae</taxon>
        <taxon>rosids</taxon>
        <taxon>malvids</taxon>
        <taxon>Brassicales</taxon>
        <taxon>Brassicaceae</taxon>
        <taxon>Brassiceae</taxon>
        <taxon>Brassica</taxon>
    </lineage>
</organism>
<evidence type="ECO:0000313" key="2">
    <source>
        <dbReference type="EMBL" id="KAG2283288.1"/>
    </source>
</evidence>
<keyword evidence="3" id="KW-1185">Reference proteome</keyword>
<feature type="region of interest" description="Disordered" evidence="1">
    <location>
        <begin position="44"/>
        <end position="66"/>
    </location>
</feature>
<dbReference type="Proteomes" id="UP000886595">
    <property type="component" value="Unassembled WGS sequence"/>
</dbReference>
<sequence>MTHGNWTKSCWASLGFHRSHIDRIESRIKLPEVCLITMYGRIPSHHRSSAPRSSSQPPSHLYPNRF</sequence>
<dbReference type="EMBL" id="JAAMPC010000011">
    <property type="protein sequence ID" value="KAG2283288.1"/>
    <property type="molecule type" value="Genomic_DNA"/>
</dbReference>